<evidence type="ECO:0000256" key="3">
    <source>
        <dbReference type="ARBA" id="ARBA00022630"/>
    </source>
</evidence>
<keyword evidence="9" id="KW-1185">Reference proteome</keyword>
<dbReference type="Gene3D" id="3.50.50.60">
    <property type="entry name" value="FAD/NAD(P)-binding domain"/>
    <property type="match status" value="2"/>
</dbReference>
<dbReference type="InterPro" id="IPR050775">
    <property type="entry name" value="FAD-binding_Monooxygenases"/>
</dbReference>
<reference evidence="8 9" key="1">
    <citation type="submission" date="2019-07" db="EMBL/GenBank/DDBJ databases">
        <title>Whole genome shotgun sequence of Pseudonocardia sulfidoxydans NBRC 16205.</title>
        <authorList>
            <person name="Hosoyama A."/>
            <person name="Uohara A."/>
            <person name="Ohji S."/>
            <person name="Ichikawa N."/>
        </authorList>
    </citation>
    <scope>NUCLEOTIDE SEQUENCE [LARGE SCALE GENOMIC DNA]</scope>
    <source>
        <strain evidence="8 9">NBRC 16205</strain>
    </source>
</reference>
<sequence>MAEINADAVWTAEGYDVDAVRSKYKQERDKRIRADGPNQYRLISRDGELAEYIKDPYTPRVEREPVSDVVETTVIGGGFAGLLLGARLRQAGIEKLRVVETGGDFGGTWYWNRYPGIACDVESYIYLPLLEEVGYMPTEKYAKGAEIFAYCQMFARHFDLYRDALLQTRVTDVRWDEEDALWTVSTDRGDSFRSKYVCMTFGTFLHPKLPGIPGIEDFTGKSFHTSRWDYDYTGGDSYGNLDKLRDKVVGVIGSGATAVQCVPMLAKDAEHVFVFQRTPAIVDVRENHPTDPEWAASLKPGWQRERVVNFSACIAGEDTEVDLVDDAWTRVFHNLRRTRPVTESQAAAMELADYTHMETIRARVGEIVEDPVTAEALRPYYRFLCKRPCFHDEYLQAFNRPNVTLVDTHGKGPERVTANGIVVDGTEYAIDTLVYATGFASIRQDLKSRLGYDVHGRSGQALSDKWKDGISTLYGAQTRNFPNFFIVSYFQTGIASNQAHPLGEMATHISTIIAEARARNATTVDVTEAAEDEWVQTVINSSTASADFLESCTPSYYNNEGQPNVNLFRRNGPYARGILPFSKLLEDWRATGEYVGLEFE</sequence>
<dbReference type="EMBL" id="BJVJ01000004">
    <property type="protein sequence ID" value="GEL21758.1"/>
    <property type="molecule type" value="Genomic_DNA"/>
</dbReference>
<keyword evidence="4" id="KW-0274">FAD</keyword>
<evidence type="ECO:0000313" key="9">
    <source>
        <dbReference type="Proteomes" id="UP000321685"/>
    </source>
</evidence>
<evidence type="ECO:0000256" key="1">
    <source>
        <dbReference type="ARBA" id="ARBA00001974"/>
    </source>
</evidence>
<comment type="similarity">
    <text evidence="2">Belongs to the FAD-binding monooxygenase family.</text>
</comment>
<dbReference type="AlphaFoldDB" id="A0A511DFJ2"/>
<name>A0A511DFJ2_9PSEU</name>
<evidence type="ECO:0000256" key="5">
    <source>
        <dbReference type="ARBA" id="ARBA00022857"/>
    </source>
</evidence>
<evidence type="ECO:0000256" key="4">
    <source>
        <dbReference type="ARBA" id="ARBA00022827"/>
    </source>
</evidence>
<dbReference type="Pfam" id="PF13738">
    <property type="entry name" value="Pyr_redox_3"/>
    <property type="match status" value="1"/>
</dbReference>
<dbReference type="PANTHER" id="PTHR43098:SF4">
    <property type="entry name" value="BLR3857 PROTEIN"/>
    <property type="match status" value="1"/>
</dbReference>
<organism evidence="8 9">
    <name type="scientific">Pseudonocardia sulfidoxydans NBRC 16205</name>
    <dbReference type="NCBI Taxonomy" id="1223511"/>
    <lineage>
        <taxon>Bacteria</taxon>
        <taxon>Bacillati</taxon>
        <taxon>Actinomycetota</taxon>
        <taxon>Actinomycetes</taxon>
        <taxon>Pseudonocardiales</taxon>
        <taxon>Pseudonocardiaceae</taxon>
        <taxon>Pseudonocardia</taxon>
    </lineage>
</organism>
<evidence type="ECO:0000256" key="2">
    <source>
        <dbReference type="ARBA" id="ARBA00010139"/>
    </source>
</evidence>
<evidence type="ECO:0000256" key="6">
    <source>
        <dbReference type="ARBA" id="ARBA00023002"/>
    </source>
</evidence>
<proteinExistence type="inferred from homology"/>
<dbReference type="SUPFAM" id="SSF51905">
    <property type="entry name" value="FAD/NAD(P)-binding domain"/>
    <property type="match status" value="1"/>
</dbReference>
<keyword evidence="3" id="KW-0285">Flavoprotein</keyword>
<protein>
    <submittedName>
        <fullName evidence="8">Monooxygenase</fullName>
    </submittedName>
</protein>
<dbReference type="OrthoDB" id="5168853at2"/>
<comment type="caution">
    <text evidence="8">The sequence shown here is derived from an EMBL/GenBank/DDBJ whole genome shotgun (WGS) entry which is preliminary data.</text>
</comment>
<gene>
    <name evidence="8" type="ORF">PSU4_07120</name>
</gene>
<accession>A0A511DFJ2</accession>
<dbReference type="InterPro" id="IPR036188">
    <property type="entry name" value="FAD/NAD-bd_sf"/>
</dbReference>
<dbReference type="Proteomes" id="UP000321685">
    <property type="component" value="Unassembled WGS sequence"/>
</dbReference>
<dbReference type="FunFam" id="3.50.50.60:FF:000341">
    <property type="entry name" value="Baeyer-Villiger monooxygenase"/>
    <property type="match status" value="1"/>
</dbReference>
<keyword evidence="7 8" id="KW-0503">Monooxygenase</keyword>
<dbReference type="PANTHER" id="PTHR43098">
    <property type="entry name" value="L-ORNITHINE N(5)-MONOOXYGENASE-RELATED"/>
    <property type="match status" value="1"/>
</dbReference>
<dbReference type="GO" id="GO:0016709">
    <property type="term" value="F:oxidoreductase activity, acting on paired donors, with incorporation or reduction of molecular oxygen, NAD(P)H as one donor, and incorporation of one atom of oxygen"/>
    <property type="evidence" value="ECO:0007669"/>
    <property type="project" value="UniProtKB-ARBA"/>
</dbReference>
<keyword evidence="5" id="KW-0521">NADP</keyword>
<comment type="cofactor">
    <cofactor evidence="1">
        <name>FAD</name>
        <dbReference type="ChEBI" id="CHEBI:57692"/>
    </cofactor>
</comment>
<dbReference type="RefSeq" id="WP_147102488.1">
    <property type="nucleotide sequence ID" value="NZ_BJVJ01000004.1"/>
</dbReference>
<evidence type="ECO:0000313" key="8">
    <source>
        <dbReference type="EMBL" id="GEL21758.1"/>
    </source>
</evidence>
<evidence type="ECO:0000256" key="7">
    <source>
        <dbReference type="ARBA" id="ARBA00023033"/>
    </source>
</evidence>
<keyword evidence="6" id="KW-0560">Oxidoreductase</keyword>